<keyword evidence="3" id="KW-1185">Reference proteome</keyword>
<feature type="region of interest" description="Disordered" evidence="1">
    <location>
        <begin position="1"/>
        <end position="31"/>
    </location>
</feature>
<feature type="compositionally biased region" description="Low complexity" evidence="1">
    <location>
        <begin position="133"/>
        <end position="143"/>
    </location>
</feature>
<reference evidence="2" key="1">
    <citation type="submission" date="2020-05" db="EMBL/GenBank/DDBJ databases">
        <title>WGS assembly of Panicum virgatum.</title>
        <authorList>
            <person name="Lovell J.T."/>
            <person name="Jenkins J."/>
            <person name="Shu S."/>
            <person name="Juenger T.E."/>
            <person name="Schmutz J."/>
        </authorList>
    </citation>
    <scope>NUCLEOTIDE SEQUENCE</scope>
    <source>
        <strain evidence="2">AP13</strain>
    </source>
</reference>
<evidence type="ECO:0000313" key="2">
    <source>
        <dbReference type="EMBL" id="KAG2652383.1"/>
    </source>
</evidence>
<sequence length="188" mass="18860">MDGGGFGLFSQQPGGGFNFRSQASSSGGAQATRVGVDDLDLNSQAAQAAELFPHLAEYGNLLQGGGDQGELRGRGSSLPPLRAQRTLGVGNPRVGAGGGTGNAGAAGHGRQLNFGALASGLAGGRAHDGSDFFDGSSSGAAGRYRGGSSSGESGGHRQRARRADGRGRVRGRGGRCNIPKIHSNKSTR</sequence>
<gene>
    <name evidence="2" type="ORF">PVAP13_1NG351619</name>
</gene>
<dbReference type="Proteomes" id="UP000823388">
    <property type="component" value="Chromosome 1N"/>
</dbReference>
<organism evidence="2 3">
    <name type="scientific">Panicum virgatum</name>
    <name type="common">Blackwell switchgrass</name>
    <dbReference type="NCBI Taxonomy" id="38727"/>
    <lineage>
        <taxon>Eukaryota</taxon>
        <taxon>Viridiplantae</taxon>
        <taxon>Streptophyta</taxon>
        <taxon>Embryophyta</taxon>
        <taxon>Tracheophyta</taxon>
        <taxon>Spermatophyta</taxon>
        <taxon>Magnoliopsida</taxon>
        <taxon>Liliopsida</taxon>
        <taxon>Poales</taxon>
        <taxon>Poaceae</taxon>
        <taxon>PACMAD clade</taxon>
        <taxon>Panicoideae</taxon>
        <taxon>Panicodae</taxon>
        <taxon>Paniceae</taxon>
        <taxon>Panicinae</taxon>
        <taxon>Panicum</taxon>
        <taxon>Panicum sect. Hiantes</taxon>
    </lineage>
</organism>
<feature type="compositionally biased region" description="Gly residues" evidence="1">
    <location>
        <begin position="144"/>
        <end position="153"/>
    </location>
</feature>
<dbReference type="EMBL" id="CM029038">
    <property type="protein sequence ID" value="KAG2652383.1"/>
    <property type="molecule type" value="Genomic_DNA"/>
</dbReference>
<proteinExistence type="predicted"/>
<feature type="region of interest" description="Disordered" evidence="1">
    <location>
        <begin position="133"/>
        <end position="188"/>
    </location>
</feature>
<feature type="compositionally biased region" description="Gly residues" evidence="1">
    <location>
        <begin position="95"/>
        <end position="106"/>
    </location>
</feature>
<accession>A0A8T0X4X8</accession>
<protein>
    <submittedName>
        <fullName evidence="2">Uncharacterized protein</fullName>
    </submittedName>
</protein>
<comment type="caution">
    <text evidence="2">The sequence shown here is derived from an EMBL/GenBank/DDBJ whole genome shotgun (WGS) entry which is preliminary data.</text>
</comment>
<evidence type="ECO:0000313" key="3">
    <source>
        <dbReference type="Proteomes" id="UP000823388"/>
    </source>
</evidence>
<feature type="compositionally biased region" description="Gly residues" evidence="1">
    <location>
        <begin position="1"/>
        <end position="17"/>
    </location>
</feature>
<name>A0A8T0X4X8_PANVG</name>
<feature type="region of interest" description="Disordered" evidence="1">
    <location>
        <begin position="66"/>
        <end position="106"/>
    </location>
</feature>
<dbReference type="AlphaFoldDB" id="A0A8T0X4X8"/>
<evidence type="ECO:0000256" key="1">
    <source>
        <dbReference type="SAM" id="MobiDB-lite"/>
    </source>
</evidence>
<feature type="compositionally biased region" description="Low complexity" evidence="1">
    <location>
        <begin position="21"/>
        <end position="31"/>
    </location>
</feature>